<protein>
    <submittedName>
        <fullName evidence="1">Uncharacterized protein</fullName>
    </submittedName>
</protein>
<sequence>MHIVVSQTTSDVNIVVLDNDANTTKATIVHRSMSVINEQRSAIFEYLVMRHSTKKSLEEKKEAKRRYMRERYQRIKNDPTLFQIEQEKEKVKYIRRKQKRQATIKYNKHMEQMGYRLQWQETPSRRRQRNVQPNDMYFGDDFAIA</sequence>
<evidence type="ECO:0000313" key="2">
    <source>
        <dbReference type="Proteomes" id="UP000837857"/>
    </source>
</evidence>
<gene>
    <name evidence="1" type="ORF">IPOD504_LOCUS2408</name>
</gene>
<evidence type="ECO:0000313" key="1">
    <source>
        <dbReference type="EMBL" id="CAH2040244.1"/>
    </source>
</evidence>
<organism evidence="1 2">
    <name type="scientific">Iphiclides podalirius</name>
    <name type="common">scarce swallowtail</name>
    <dbReference type="NCBI Taxonomy" id="110791"/>
    <lineage>
        <taxon>Eukaryota</taxon>
        <taxon>Metazoa</taxon>
        <taxon>Ecdysozoa</taxon>
        <taxon>Arthropoda</taxon>
        <taxon>Hexapoda</taxon>
        <taxon>Insecta</taxon>
        <taxon>Pterygota</taxon>
        <taxon>Neoptera</taxon>
        <taxon>Endopterygota</taxon>
        <taxon>Lepidoptera</taxon>
        <taxon>Glossata</taxon>
        <taxon>Ditrysia</taxon>
        <taxon>Papilionoidea</taxon>
        <taxon>Papilionidae</taxon>
        <taxon>Papilioninae</taxon>
        <taxon>Iphiclides</taxon>
    </lineage>
</organism>
<keyword evidence="2" id="KW-1185">Reference proteome</keyword>
<dbReference type="Proteomes" id="UP000837857">
    <property type="component" value="Chromosome 12"/>
</dbReference>
<reference evidence="1" key="1">
    <citation type="submission" date="2022-03" db="EMBL/GenBank/DDBJ databases">
        <authorList>
            <person name="Martin H S."/>
        </authorList>
    </citation>
    <scope>NUCLEOTIDE SEQUENCE</scope>
</reference>
<accession>A0ABN8HZQ1</accession>
<name>A0ABN8HZQ1_9NEOP</name>
<feature type="non-terminal residue" evidence="1">
    <location>
        <position position="1"/>
    </location>
</feature>
<proteinExistence type="predicted"/>
<dbReference type="EMBL" id="OW152824">
    <property type="protein sequence ID" value="CAH2040244.1"/>
    <property type="molecule type" value="Genomic_DNA"/>
</dbReference>